<proteinExistence type="predicted"/>
<keyword evidence="2" id="KW-1185">Reference proteome</keyword>
<name>A0A9J5WBP0_SOLCO</name>
<dbReference type="Proteomes" id="UP000824120">
    <property type="component" value="Chromosome 12"/>
</dbReference>
<comment type="caution">
    <text evidence="1">The sequence shown here is derived from an EMBL/GenBank/DDBJ whole genome shotgun (WGS) entry which is preliminary data.</text>
</comment>
<protein>
    <submittedName>
        <fullName evidence="1">Uncharacterized protein</fullName>
    </submittedName>
</protein>
<dbReference type="AlphaFoldDB" id="A0A9J5WBP0"/>
<gene>
    <name evidence="1" type="ORF">H5410_062238</name>
</gene>
<reference evidence="1 2" key="1">
    <citation type="submission" date="2020-09" db="EMBL/GenBank/DDBJ databases">
        <title>De no assembly of potato wild relative species, Solanum commersonii.</title>
        <authorList>
            <person name="Cho K."/>
        </authorList>
    </citation>
    <scope>NUCLEOTIDE SEQUENCE [LARGE SCALE GENOMIC DNA]</scope>
    <source>
        <strain evidence="1">LZ3.2</strain>
        <tissue evidence="1">Leaf</tissue>
    </source>
</reference>
<dbReference type="OrthoDB" id="1305614at2759"/>
<organism evidence="1 2">
    <name type="scientific">Solanum commersonii</name>
    <name type="common">Commerson's wild potato</name>
    <name type="synonym">Commerson's nightshade</name>
    <dbReference type="NCBI Taxonomy" id="4109"/>
    <lineage>
        <taxon>Eukaryota</taxon>
        <taxon>Viridiplantae</taxon>
        <taxon>Streptophyta</taxon>
        <taxon>Embryophyta</taxon>
        <taxon>Tracheophyta</taxon>
        <taxon>Spermatophyta</taxon>
        <taxon>Magnoliopsida</taxon>
        <taxon>eudicotyledons</taxon>
        <taxon>Gunneridae</taxon>
        <taxon>Pentapetalae</taxon>
        <taxon>asterids</taxon>
        <taxon>lamiids</taxon>
        <taxon>Solanales</taxon>
        <taxon>Solanaceae</taxon>
        <taxon>Solanoideae</taxon>
        <taxon>Solaneae</taxon>
        <taxon>Solanum</taxon>
    </lineage>
</organism>
<accession>A0A9J5WBP0</accession>
<sequence length="78" mass="9286">MAELDADMEDRTLTNEESALKSELLLKYEKLINKEKISWRQKSRALWPKEGDKNTKYFYKTANAHRRYNNIDHLVVQG</sequence>
<dbReference type="EMBL" id="JACXVP010000012">
    <property type="protein sequence ID" value="KAG5572472.1"/>
    <property type="molecule type" value="Genomic_DNA"/>
</dbReference>
<evidence type="ECO:0000313" key="2">
    <source>
        <dbReference type="Proteomes" id="UP000824120"/>
    </source>
</evidence>
<evidence type="ECO:0000313" key="1">
    <source>
        <dbReference type="EMBL" id="KAG5572472.1"/>
    </source>
</evidence>